<protein>
    <submittedName>
        <fullName evidence="2">Hydrolase</fullName>
    </submittedName>
</protein>
<sequence>MDKIVDVTGGKGGSAYLLLGEEKTALVDCGMAYCASTLISNIKQALNNKILNYILISHSHYDHIGAIPYIKEEWPASQVLGAEHAKRTFTRPNALIAIRRLSEEAAKIYGADDIKKYDDELLKVDTIIRDGDIVDLGGVSVKVIETPGHTKCSLSFWVNNETLFPSESTGYMSQSGKIYPSFITSYSDAMDSIHKCEKLNPRFIISPHFGLVNKSDTNDYWKNCILAMEETKEFILRLAEQGYDEEEIFIEYEKTFRDEYSRSEQPFNAFKLNIQPMIKTILNTWLIQQKVI</sequence>
<evidence type="ECO:0000313" key="3">
    <source>
        <dbReference type="Proteomes" id="UP000076268"/>
    </source>
</evidence>
<dbReference type="GO" id="GO:0016787">
    <property type="term" value="F:hydrolase activity"/>
    <property type="evidence" value="ECO:0007669"/>
    <property type="project" value="UniProtKB-KW"/>
</dbReference>
<dbReference type="Gene3D" id="3.60.15.10">
    <property type="entry name" value="Ribonuclease Z/Hydroxyacylglutathione hydrolase-like"/>
    <property type="match status" value="1"/>
</dbReference>
<dbReference type="OrthoDB" id="9761531at2"/>
<accession>A0A154BN52</accession>
<feature type="domain" description="Metallo-beta-lactamase" evidence="1">
    <location>
        <begin position="12"/>
        <end position="208"/>
    </location>
</feature>
<dbReference type="EMBL" id="LSGP01000025">
    <property type="protein sequence ID" value="KYZ75315.1"/>
    <property type="molecule type" value="Genomic_DNA"/>
</dbReference>
<name>A0A154BN52_ANASB</name>
<reference evidence="2 3" key="1">
    <citation type="submission" date="2016-02" db="EMBL/GenBank/DDBJ databases">
        <title>Anaerosporomusa subterraneum gen. nov., sp. nov., a spore-forming obligate anaerobe isolated from saprolite.</title>
        <authorList>
            <person name="Choi J.K."/>
            <person name="Shah M."/>
            <person name="Yee N."/>
        </authorList>
    </citation>
    <scope>NUCLEOTIDE SEQUENCE [LARGE SCALE GENOMIC DNA]</scope>
    <source>
        <strain evidence="2 3">RU4</strain>
    </source>
</reference>
<dbReference type="PANTHER" id="PTHR42951:SF4">
    <property type="entry name" value="ACYL-COENZYME A THIOESTERASE MBLAC2"/>
    <property type="match status" value="1"/>
</dbReference>
<dbReference type="SUPFAM" id="SSF56281">
    <property type="entry name" value="Metallo-hydrolase/oxidoreductase"/>
    <property type="match status" value="1"/>
</dbReference>
<dbReference type="STRING" id="1794912.AXX12_14260"/>
<gene>
    <name evidence="2" type="ORF">AXX12_14260</name>
</gene>
<organism evidence="2 3">
    <name type="scientific">Anaerosporomusa subterranea</name>
    <dbReference type="NCBI Taxonomy" id="1794912"/>
    <lineage>
        <taxon>Bacteria</taxon>
        <taxon>Bacillati</taxon>
        <taxon>Bacillota</taxon>
        <taxon>Negativicutes</taxon>
        <taxon>Acetonemataceae</taxon>
        <taxon>Anaerosporomusa</taxon>
    </lineage>
</organism>
<proteinExistence type="predicted"/>
<comment type="caution">
    <text evidence="2">The sequence shown here is derived from an EMBL/GenBank/DDBJ whole genome shotgun (WGS) entry which is preliminary data.</text>
</comment>
<keyword evidence="3" id="KW-1185">Reference proteome</keyword>
<dbReference type="AlphaFoldDB" id="A0A154BN52"/>
<evidence type="ECO:0000259" key="1">
    <source>
        <dbReference type="SMART" id="SM00849"/>
    </source>
</evidence>
<dbReference type="Proteomes" id="UP000076268">
    <property type="component" value="Unassembled WGS sequence"/>
</dbReference>
<dbReference type="Pfam" id="PF00753">
    <property type="entry name" value="Lactamase_B"/>
    <property type="match status" value="1"/>
</dbReference>
<evidence type="ECO:0000313" key="2">
    <source>
        <dbReference type="EMBL" id="KYZ75315.1"/>
    </source>
</evidence>
<dbReference type="PANTHER" id="PTHR42951">
    <property type="entry name" value="METALLO-BETA-LACTAMASE DOMAIN-CONTAINING"/>
    <property type="match status" value="1"/>
</dbReference>
<dbReference type="InterPro" id="IPR036866">
    <property type="entry name" value="RibonucZ/Hydroxyglut_hydro"/>
</dbReference>
<dbReference type="InterPro" id="IPR001279">
    <property type="entry name" value="Metallo-B-lactamas"/>
</dbReference>
<dbReference type="InterPro" id="IPR050855">
    <property type="entry name" value="NDM-1-like"/>
</dbReference>
<dbReference type="SMART" id="SM00849">
    <property type="entry name" value="Lactamase_B"/>
    <property type="match status" value="1"/>
</dbReference>
<dbReference type="RefSeq" id="WP_066244995.1">
    <property type="nucleotide sequence ID" value="NZ_LSGP01000025.1"/>
</dbReference>
<keyword evidence="2" id="KW-0378">Hydrolase</keyword>